<accession>A0ABW0N527</accession>
<reference evidence="11" key="1">
    <citation type="journal article" date="2019" name="Int. J. Syst. Evol. Microbiol.">
        <title>The Global Catalogue of Microorganisms (GCM) 10K type strain sequencing project: providing services to taxonomists for standard genome sequencing and annotation.</title>
        <authorList>
            <consortium name="The Broad Institute Genomics Platform"/>
            <consortium name="The Broad Institute Genome Sequencing Center for Infectious Disease"/>
            <person name="Wu L."/>
            <person name="Ma J."/>
        </authorList>
    </citation>
    <scope>NUCLEOTIDE SEQUENCE [LARGE SCALE GENOMIC DNA]</scope>
    <source>
        <strain evidence="11">KACC 13778</strain>
    </source>
</reference>
<dbReference type="PROSITE" id="PS00107">
    <property type="entry name" value="PROTEIN_KINASE_ATP"/>
    <property type="match status" value="1"/>
</dbReference>
<evidence type="ECO:0000313" key="10">
    <source>
        <dbReference type="EMBL" id="MFC5495781.1"/>
    </source>
</evidence>
<evidence type="ECO:0000256" key="2">
    <source>
        <dbReference type="ARBA" id="ARBA00022527"/>
    </source>
</evidence>
<keyword evidence="5 10" id="KW-0418">Kinase</keyword>
<dbReference type="SUPFAM" id="SSF56112">
    <property type="entry name" value="Protein kinase-like (PK-like)"/>
    <property type="match status" value="1"/>
</dbReference>
<dbReference type="InterPro" id="IPR000719">
    <property type="entry name" value="Prot_kinase_dom"/>
</dbReference>
<protein>
    <recommendedName>
        <fullName evidence="1">non-specific serine/threonine protein kinase</fullName>
        <ecNumber evidence="1">2.7.11.1</ecNumber>
    </recommendedName>
</protein>
<gene>
    <name evidence="10" type="ORF">ACFPKY_21930</name>
</gene>
<proteinExistence type="predicted"/>
<evidence type="ECO:0000256" key="8">
    <source>
        <dbReference type="SAM" id="MobiDB-lite"/>
    </source>
</evidence>
<keyword evidence="3 10" id="KW-0808">Transferase</keyword>
<dbReference type="InterPro" id="IPR011009">
    <property type="entry name" value="Kinase-like_dom_sf"/>
</dbReference>
<feature type="domain" description="Protein kinase" evidence="9">
    <location>
        <begin position="10"/>
        <end position="289"/>
    </location>
</feature>
<dbReference type="PANTHER" id="PTHR43289:SF6">
    <property type="entry name" value="SERINE_THREONINE-PROTEIN KINASE NEKL-3"/>
    <property type="match status" value="1"/>
</dbReference>
<evidence type="ECO:0000256" key="3">
    <source>
        <dbReference type="ARBA" id="ARBA00022679"/>
    </source>
</evidence>
<sequence>MPPEIIANRYRVLRSVGRGGMGEVWLCDDELLGRQVAVKQVGVLPGESVPDLARALREARSSAALNHRHVVSVYDAIETDDHIWLVMEYVPGSTLAELIAQEGRLDPARVATIGAQVADGLAAAHARGTVHRDVKPGNVLVGEGDVAKISDFGISRTTGDDQLTRTDMVMGTPHYFSPQLAPRRRPEPGRRRLGARSDAVRRRRGRPARRGPGQPDRHACGGRGQPPAAAGARRVPRRRHRADARPGPGLPLVDGRRGARPRTAARPAPHRRNAPRARSGCLLARCRIA</sequence>
<dbReference type="EC" id="2.7.11.1" evidence="1"/>
<dbReference type="PANTHER" id="PTHR43289">
    <property type="entry name" value="MITOGEN-ACTIVATED PROTEIN KINASE KINASE KINASE 20-RELATED"/>
    <property type="match status" value="1"/>
</dbReference>
<dbReference type="RefSeq" id="WP_345182349.1">
    <property type="nucleotide sequence ID" value="NZ_BAABFQ010000010.1"/>
</dbReference>
<evidence type="ECO:0000259" key="9">
    <source>
        <dbReference type="PROSITE" id="PS50011"/>
    </source>
</evidence>
<evidence type="ECO:0000256" key="7">
    <source>
        <dbReference type="PROSITE-ProRule" id="PRU10141"/>
    </source>
</evidence>
<keyword evidence="4 7" id="KW-0547">Nucleotide-binding</keyword>
<dbReference type="GO" id="GO:0004674">
    <property type="term" value="F:protein serine/threonine kinase activity"/>
    <property type="evidence" value="ECO:0007669"/>
    <property type="project" value="UniProtKB-EC"/>
</dbReference>
<evidence type="ECO:0000256" key="4">
    <source>
        <dbReference type="ARBA" id="ARBA00022741"/>
    </source>
</evidence>
<comment type="caution">
    <text evidence="10">The sequence shown here is derived from an EMBL/GenBank/DDBJ whole genome shotgun (WGS) entry which is preliminary data.</text>
</comment>
<keyword evidence="11" id="KW-1185">Reference proteome</keyword>
<dbReference type="Gene3D" id="1.10.510.10">
    <property type="entry name" value="Transferase(Phosphotransferase) domain 1"/>
    <property type="match status" value="1"/>
</dbReference>
<feature type="region of interest" description="Disordered" evidence="8">
    <location>
        <begin position="171"/>
        <end position="277"/>
    </location>
</feature>
<evidence type="ECO:0000256" key="5">
    <source>
        <dbReference type="ARBA" id="ARBA00022777"/>
    </source>
</evidence>
<dbReference type="SMART" id="SM00220">
    <property type="entry name" value="S_TKc"/>
    <property type="match status" value="1"/>
</dbReference>
<evidence type="ECO:0000256" key="6">
    <source>
        <dbReference type="ARBA" id="ARBA00022840"/>
    </source>
</evidence>
<evidence type="ECO:0000256" key="1">
    <source>
        <dbReference type="ARBA" id="ARBA00012513"/>
    </source>
</evidence>
<organism evidence="10 11">
    <name type="scientific">Nocardioides caricicola</name>
    <dbReference type="NCBI Taxonomy" id="634770"/>
    <lineage>
        <taxon>Bacteria</taxon>
        <taxon>Bacillati</taxon>
        <taxon>Actinomycetota</taxon>
        <taxon>Actinomycetes</taxon>
        <taxon>Propionibacteriales</taxon>
        <taxon>Nocardioidaceae</taxon>
        <taxon>Nocardioides</taxon>
    </lineage>
</organism>
<dbReference type="EMBL" id="JBHSMD010000011">
    <property type="protein sequence ID" value="MFC5495781.1"/>
    <property type="molecule type" value="Genomic_DNA"/>
</dbReference>
<dbReference type="CDD" id="cd14014">
    <property type="entry name" value="STKc_PknB_like"/>
    <property type="match status" value="1"/>
</dbReference>
<keyword evidence="2" id="KW-0723">Serine/threonine-protein kinase</keyword>
<dbReference type="InterPro" id="IPR017441">
    <property type="entry name" value="Protein_kinase_ATP_BS"/>
</dbReference>
<dbReference type="PROSITE" id="PS50011">
    <property type="entry name" value="PROTEIN_KINASE_DOM"/>
    <property type="match status" value="1"/>
</dbReference>
<evidence type="ECO:0000313" key="11">
    <source>
        <dbReference type="Proteomes" id="UP001595956"/>
    </source>
</evidence>
<keyword evidence="6 7" id="KW-0067">ATP-binding</keyword>
<feature type="binding site" evidence="7">
    <location>
        <position position="39"/>
    </location>
    <ligand>
        <name>ATP</name>
        <dbReference type="ChEBI" id="CHEBI:30616"/>
    </ligand>
</feature>
<name>A0ABW0N527_9ACTN</name>
<dbReference type="Proteomes" id="UP001595956">
    <property type="component" value="Unassembled WGS sequence"/>
</dbReference>
<dbReference type="Pfam" id="PF00069">
    <property type="entry name" value="Pkinase"/>
    <property type="match status" value="1"/>
</dbReference>